<feature type="compositionally biased region" description="Basic and acidic residues" evidence="2">
    <location>
        <begin position="371"/>
        <end position="391"/>
    </location>
</feature>
<comment type="similarity">
    <text evidence="1">Belongs to the FAM110 family.</text>
</comment>
<keyword evidence="6" id="KW-1185">Reference proteome</keyword>
<dbReference type="PANTHER" id="PTHR14758">
    <property type="entry name" value="AGAP005440-PA"/>
    <property type="match status" value="1"/>
</dbReference>
<dbReference type="PANTHER" id="PTHR14758:SF1">
    <property type="entry name" value="CENTROSOME-ASSOCIATED FAM110 C-TERMINAL DOMAIN-CONTAINING PROTEIN"/>
    <property type="match status" value="1"/>
</dbReference>
<dbReference type="Proteomes" id="UP000827092">
    <property type="component" value="Unassembled WGS sequence"/>
</dbReference>
<reference evidence="5 6" key="1">
    <citation type="journal article" date="2022" name="Nat. Ecol. Evol.">
        <title>A masculinizing supergene underlies an exaggerated male reproductive morph in a spider.</title>
        <authorList>
            <person name="Hendrickx F."/>
            <person name="De Corte Z."/>
            <person name="Sonet G."/>
            <person name="Van Belleghem S.M."/>
            <person name="Kostlbacher S."/>
            <person name="Vangestel C."/>
        </authorList>
    </citation>
    <scope>NUCLEOTIDE SEQUENCE [LARGE SCALE GENOMIC DNA]</scope>
    <source>
        <strain evidence="5">W744_W776</strain>
    </source>
</reference>
<feature type="compositionally biased region" description="Acidic residues" evidence="2">
    <location>
        <begin position="216"/>
        <end position="233"/>
    </location>
</feature>
<evidence type="ECO:0000259" key="3">
    <source>
        <dbReference type="Pfam" id="PF14160"/>
    </source>
</evidence>
<dbReference type="InterPro" id="IPR025739">
    <property type="entry name" value="FAM110_N"/>
</dbReference>
<feature type="region of interest" description="Disordered" evidence="2">
    <location>
        <begin position="213"/>
        <end position="245"/>
    </location>
</feature>
<dbReference type="Pfam" id="PF14160">
    <property type="entry name" value="FAM110_C"/>
    <property type="match status" value="1"/>
</dbReference>
<evidence type="ECO:0000259" key="4">
    <source>
        <dbReference type="Pfam" id="PF14161"/>
    </source>
</evidence>
<sequence>MSAVLRASNSKKNSASSKFGFEMVCNDNSPEQKIVNRRSAVERLEETKADYVKTERVLDCKQNFEYSSNLHVSTGPQIDVLLKSRVKSLYNCQNILNYVHSITVTDDNVPSFTSTLLSKNFDPGKSPELRENCTLQRKEHARSHRELNFSTDVDPVYFPRPPSRGRRPLPQPNTDCSRMNVNSCINLSYDPDRYEYERECSYPGKLAIKIDHSDNDENSFEPSDESYTVDDEVSGVRYQKQSSRTSDYVSRSSSFKCSVSSDRVKNLVKNFETKINTKAPSTSSTSYPIVKSKPVTRSKSDVNCRFSRNLCVAPEPRSTTDTELERFFDTMGLDSHMFKSLTSSPRSPIHFFDNVSSVNSDTNVSSNDSEDSAKVPHREGLTNSDLRKHAPTETSIVEKNARVVKWLYNCHNEHRKSAS</sequence>
<name>A0AAV6VRR2_9ARAC</name>
<dbReference type="InterPro" id="IPR025740">
    <property type="entry name" value="FAM110"/>
</dbReference>
<accession>A0AAV6VRR2</accession>
<dbReference type="AlphaFoldDB" id="A0AAV6VRR2"/>
<evidence type="ECO:0008006" key="7">
    <source>
        <dbReference type="Google" id="ProtNLM"/>
    </source>
</evidence>
<gene>
    <name evidence="5" type="ORF">JTE90_021641</name>
</gene>
<dbReference type="InterPro" id="IPR025741">
    <property type="entry name" value="FAM110_C"/>
</dbReference>
<feature type="domain" description="Centrosome-associated FAM110 C-terminal" evidence="3">
    <location>
        <begin position="318"/>
        <end position="412"/>
    </location>
</feature>
<evidence type="ECO:0000313" key="5">
    <source>
        <dbReference type="EMBL" id="KAG8198399.1"/>
    </source>
</evidence>
<feature type="region of interest" description="Disordered" evidence="2">
    <location>
        <begin position="152"/>
        <end position="174"/>
    </location>
</feature>
<feature type="domain" description="Centrosome-associated FAM110 N-terminal" evidence="4">
    <location>
        <begin position="36"/>
        <end position="63"/>
    </location>
</feature>
<comment type="caution">
    <text evidence="5">The sequence shown here is derived from an EMBL/GenBank/DDBJ whole genome shotgun (WGS) entry which is preliminary data.</text>
</comment>
<evidence type="ECO:0000313" key="6">
    <source>
        <dbReference type="Proteomes" id="UP000827092"/>
    </source>
</evidence>
<evidence type="ECO:0000256" key="2">
    <source>
        <dbReference type="SAM" id="MobiDB-lite"/>
    </source>
</evidence>
<dbReference type="Pfam" id="PF14161">
    <property type="entry name" value="FAM110_N"/>
    <property type="match status" value="1"/>
</dbReference>
<proteinExistence type="inferred from homology"/>
<organism evidence="5 6">
    <name type="scientific">Oedothorax gibbosus</name>
    <dbReference type="NCBI Taxonomy" id="931172"/>
    <lineage>
        <taxon>Eukaryota</taxon>
        <taxon>Metazoa</taxon>
        <taxon>Ecdysozoa</taxon>
        <taxon>Arthropoda</taxon>
        <taxon>Chelicerata</taxon>
        <taxon>Arachnida</taxon>
        <taxon>Araneae</taxon>
        <taxon>Araneomorphae</taxon>
        <taxon>Entelegynae</taxon>
        <taxon>Araneoidea</taxon>
        <taxon>Linyphiidae</taxon>
        <taxon>Erigoninae</taxon>
        <taxon>Oedothorax</taxon>
    </lineage>
</organism>
<dbReference type="EMBL" id="JAFNEN010000041">
    <property type="protein sequence ID" value="KAG8198399.1"/>
    <property type="molecule type" value="Genomic_DNA"/>
</dbReference>
<evidence type="ECO:0000256" key="1">
    <source>
        <dbReference type="ARBA" id="ARBA00010576"/>
    </source>
</evidence>
<feature type="region of interest" description="Disordered" evidence="2">
    <location>
        <begin position="360"/>
        <end position="394"/>
    </location>
</feature>
<protein>
    <recommendedName>
        <fullName evidence="7">Centrosome-associated FAM110 C-terminal domain-containing protein</fullName>
    </recommendedName>
</protein>